<feature type="region of interest" description="Disordered" evidence="10">
    <location>
        <begin position="325"/>
        <end position="357"/>
    </location>
</feature>
<dbReference type="EC" id="2.1.1.228" evidence="9"/>
<keyword evidence="8 9" id="KW-0539">Nucleus</keyword>
<evidence type="ECO:0000313" key="12">
    <source>
        <dbReference type="EMBL" id="KAL1842559.1"/>
    </source>
</evidence>
<keyword evidence="6 9" id="KW-0819">tRNA processing</keyword>
<comment type="subunit">
    <text evidence="9">Monomer.</text>
</comment>
<accession>A0ABR3VPE5</accession>
<dbReference type="PANTHER" id="PTHR23245">
    <property type="entry name" value="TRNA METHYLTRANSFERASE"/>
    <property type="match status" value="1"/>
</dbReference>
<sequence length="495" mass="54881">MSHPELQYHVEGEMTVFQVPIVRTGTAALNRALFSKSIGIAAAAVHDNKTIAHYRKALQASKEILQADRVSPICPHPDKTLADQGRKCLLLNPSVKAEVLKDGVQKKDLSVIPYELKLDYDYWSYRDVMASILPEELHDEIPSGFNIAGHVAHLNLRDAYVPYKHLIAEILLDKNPQIRTVINKVDNVGAESEFRTFQYEVLAGPDDMHVTVNEGDCTFEFDYSKVYWNSKLETEHRRLVTLFQPGEVVCDVMAGIGPFAVPAGKKRVFVWANDKNPESFKCLEAAIQKNKVAPFVRPFCEDGRTFIRRAADEVLEASRRGDCAVIPPKVKPPRRSSNSSGRQPSPRRAAPKEERIPIPPTISHFVMNLPASAIEFLPGYRGLYAGHEDLFAPSPSANGRRLPMVHVHCFGPKADDDGPKLDVCERVSKALGVRVRLAREGEDPAAEGVEEEKVGEDGVPEVVVGVHLVRAVAPAKSMYCASFRLPRAVAFAARD</sequence>
<evidence type="ECO:0000256" key="1">
    <source>
        <dbReference type="ARBA" id="ARBA00009775"/>
    </source>
</evidence>
<evidence type="ECO:0000256" key="8">
    <source>
        <dbReference type="ARBA" id="ARBA00023242"/>
    </source>
</evidence>
<dbReference type="Pfam" id="PF25133">
    <property type="entry name" value="TYW2_N_2"/>
    <property type="match status" value="1"/>
</dbReference>
<organism evidence="13 14">
    <name type="scientific">Humicola insolens</name>
    <name type="common">Soft-rot fungus</name>
    <dbReference type="NCBI Taxonomy" id="85995"/>
    <lineage>
        <taxon>Eukaryota</taxon>
        <taxon>Fungi</taxon>
        <taxon>Dikarya</taxon>
        <taxon>Ascomycota</taxon>
        <taxon>Pezizomycotina</taxon>
        <taxon>Sordariomycetes</taxon>
        <taxon>Sordariomycetidae</taxon>
        <taxon>Sordariales</taxon>
        <taxon>Chaetomiaceae</taxon>
        <taxon>Mycothermus</taxon>
    </lineage>
</organism>
<comment type="caution">
    <text evidence="9">Lacks conserved residue(s) required for the propagation of feature annotation.</text>
</comment>
<gene>
    <name evidence="9" type="primary">TRM5</name>
    <name evidence="13" type="ORF">VTJ49DRAFT_3347</name>
    <name evidence="12" type="ORF">VTJ49DRAFT_4842</name>
</gene>
<reference evidence="13" key="2">
    <citation type="submission" date="2024-01" db="EMBL/GenBank/DDBJ databases">
        <authorList>
            <consortium name="Lawrence Berkeley National Laboratory"/>
            <person name="Steindorff A.S."/>
            <person name="Aguilar-pontes M.V."/>
            <person name="Robinson A.J."/>
            <person name="Andreopoulos B."/>
            <person name="LaButti K."/>
            <person name="Kuo A."/>
            <person name="Mondo S."/>
            <person name="Riley R."/>
            <person name="Otillar R."/>
            <person name="Haridas S."/>
            <person name="Lipzen A."/>
            <person name="Grimwood J."/>
            <person name="Schmutz J."/>
            <person name="Clum A."/>
            <person name="Conant G."/>
            <person name="Drula E."/>
            <person name="Henrissat B."/>
            <person name="Hansel C."/>
            <person name="Singer S."/>
            <person name="de Vries R."/>
            <person name="Natvig D."/>
            <person name="Powell A.J."/>
            <person name="Tsang A."/>
            <person name="Grigoriev I.V."/>
        </authorList>
    </citation>
    <scope>NUCLEOTIDE SEQUENCE</scope>
    <source>
        <strain evidence="13">CBS 620.91</strain>
    </source>
</reference>
<evidence type="ECO:0000256" key="2">
    <source>
        <dbReference type="ARBA" id="ARBA00022490"/>
    </source>
</evidence>
<feature type="domain" description="SAM-dependent methyltransferase TRM5/TYW2-type" evidence="11">
    <location>
        <begin position="145"/>
        <end position="487"/>
    </location>
</feature>
<proteinExistence type="inferred from homology"/>
<dbReference type="EMBL" id="JAZGSY010000039">
    <property type="protein sequence ID" value="KAL1842559.1"/>
    <property type="molecule type" value="Genomic_DNA"/>
</dbReference>
<dbReference type="InterPro" id="IPR025792">
    <property type="entry name" value="tRNA_Gua_MeTrfase_euk"/>
</dbReference>
<dbReference type="Pfam" id="PF02475">
    <property type="entry name" value="TRM5-TYW2_MTfase"/>
    <property type="match status" value="1"/>
</dbReference>
<dbReference type="SUPFAM" id="SSF53335">
    <property type="entry name" value="S-adenosyl-L-methionine-dependent methyltransferases"/>
    <property type="match status" value="1"/>
</dbReference>
<feature type="binding site" evidence="9">
    <location>
        <begin position="302"/>
        <end position="303"/>
    </location>
    <ligand>
        <name>S-adenosyl-L-methionine</name>
        <dbReference type="ChEBI" id="CHEBI:59789"/>
    </ligand>
</feature>
<evidence type="ECO:0000259" key="11">
    <source>
        <dbReference type="PROSITE" id="PS51684"/>
    </source>
</evidence>
<feature type="binding site" evidence="9">
    <location>
        <position position="368"/>
    </location>
    <ligand>
        <name>S-adenosyl-L-methionine</name>
        <dbReference type="ChEBI" id="CHEBI:59789"/>
    </ligand>
</feature>
<dbReference type="HAMAP" id="MF_03152">
    <property type="entry name" value="TRM5"/>
    <property type="match status" value="1"/>
</dbReference>
<comment type="caution">
    <text evidence="13">The sequence shown here is derived from an EMBL/GenBank/DDBJ whole genome shotgun (WGS) entry which is preliminary data.</text>
</comment>
<comment type="catalytic activity">
    <reaction evidence="9">
        <text>guanosine(37) in tRNA + S-adenosyl-L-methionine = N(1)-methylguanosine(37) in tRNA + S-adenosyl-L-homocysteine + H(+)</text>
        <dbReference type="Rhea" id="RHEA:36899"/>
        <dbReference type="Rhea" id="RHEA-COMP:10145"/>
        <dbReference type="Rhea" id="RHEA-COMP:10147"/>
        <dbReference type="ChEBI" id="CHEBI:15378"/>
        <dbReference type="ChEBI" id="CHEBI:57856"/>
        <dbReference type="ChEBI" id="CHEBI:59789"/>
        <dbReference type="ChEBI" id="CHEBI:73542"/>
        <dbReference type="ChEBI" id="CHEBI:74269"/>
        <dbReference type="EC" id="2.1.1.228"/>
    </reaction>
</comment>
<comment type="function">
    <text evidence="9">Specifically methylates the N1 position of guanosine-37 in various cytoplasmic and mitochondrial tRNAs. Methylation is not dependent on the nature of the nucleoside 5' of the target nucleoside. This is the first step in the biosynthesis of wybutosine (yW), a modified base adjacent to the anticodon of tRNAs and required for accurate decoding.</text>
</comment>
<dbReference type="Gene3D" id="3.30.300.110">
    <property type="entry name" value="Met-10+ protein-like domains"/>
    <property type="match status" value="1"/>
</dbReference>
<evidence type="ECO:0000256" key="7">
    <source>
        <dbReference type="ARBA" id="ARBA00023128"/>
    </source>
</evidence>
<evidence type="ECO:0000256" key="5">
    <source>
        <dbReference type="ARBA" id="ARBA00022691"/>
    </source>
</evidence>
<reference evidence="13 14" key="1">
    <citation type="journal article" date="2024" name="Commun. Biol.">
        <title>Comparative genomic analysis of thermophilic fungi reveals convergent evolutionary adaptations and gene losses.</title>
        <authorList>
            <person name="Steindorff A.S."/>
            <person name="Aguilar-Pontes M.V."/>
            <person name="Robinson A.J."/>
            <person name="Andreopoulos B."/>
            <person name="LaButti K."/>
            <person name="Kuo A."/>
            <person name="Mondo S."/>
            <person name="Riley R."/>
            <person name="Otillar R."/>
            <person name="Haridas S."/>
            <person name="Lipzen A."/>
            <person name="Grimwood J."/>
            <person name="Schmutz J."/>
            <person name="Clum A."/>
            <person name="Reid I.D."/>
            <person name="Moisan M.C."/>
            <person name="Butler G."/>
            <person name="Nguyen T.T.M."/>
            <person name="Dewar K."/>
            <person name="Conant G."/>
            <person name="Drula E."/>
            <person name="Henrissat B."/>
            <person name="Hansel C."/>
            <person name="Singer S."/>
            <person name="Hutchinson M.I."/>
            <person name="de Vries R.P."/>
            <person name="Natvig D.O."/>
            <person name="Powell A.J."/>
            <person name="Tsang A."/>
            <person name="Grigoriev I.V."/>
        </authorList>
    </citation>
    <scope>NUCLEOTIDE SEQUENCE [LARGE SCALE GENOMIC DNA]</scope>
    <source>
        <strain evidence="13 14">CBS 620.91</strain>
    </source>
</reference>
<dbReference type="InterPro" id="IPR029063">
    <property type="entry name" value="SAM-dependent_MTases_sf"/>
</dbReference>
<keyword evidence="7 9" id="KW-0496">Mitochondrion</keyword>
<protein>
    <recommendedName>
        <fullName evidence="9">tRNA (guanine(37)-N1)-methyltransferase</fullName>
        <ecNumber evidence="9">2.1.1.228</ecNumber>
    </recommendedName>
    <alternativeName>
        <fullName evidence="9">M1G-methyltransferase</fullName>
    </alternativeName>
    <alternativeName>
        <fullName evidence="9">tRNA [GM37] methyltransferase</fullName>
    </alternativeName>
    <alternativeName>
        <fullName evidence="9">tRNA methyltransferase 5</fullName>
    </alternativeName>
</protein>
<dbReference type="PANTHER" id="PTHR23245:SF36">
    <property type="entry name" value="TRNA (GUANINE(37)-N1)-METHYLTRANSFERASE"/>
    <property type="match status" value="1"/>
</dbReference>
<keyword evidence="5 9" id="KW-0949">S-adenosyl-L-methionine</keyword>
<comment type="similarity">
    <text evidence="1">Belongs to the class I-like SAM-binding methyltransferase superfamily. TRM5/TYW2 family.</text>
</comment>
<dbReference type="InterPro" id="IPR056743">
    <property type="entry name" value="TRM5-TYW2-like_MTfase"/>
</dbReference>
<comment type="similarity">
    <text evidence="9">Belongs to the TRM5 / TYW2 family.</text>
</comment>
<keyword evidence="4 9" id="KW-0808">Transferase</keyword>
<evidence type="ECO:0000256" key="10">
    <source>
        <dbReference type="SAM" id="MobiDB-lite"/>
    </source>
</evidence>
<dbReference type="InterPro" id="IPR030382">
    <property type="entry name" value="MeTrfase_TRM5/TYW2"/>
</dbReference>
<evidence type="ECO:0000313" key="13">
    <source>
        <dbReference type="EMBL" id="KAL1843033.1"/>
    </source>
</evidence>
<dbReference type="EMBL" id="JAZGSY010000026">
    <property type="protein sequence ID" value="KAL1843033.1"/>
    <property type="molecule type" value="Genomic_DNA"/>
</dbReference>
<name>A0ABR3VPE5_HUMIN</name>
<feature type="binding site" evidence="9">
    <location>
        <position position="236"/>
    </location>
    <ligand>
        <name>S-adenosyl-L-methionine</name>
        <dbReference type="ChEBI" id="CHEBI:59789"/>
    </ligand>
</feature>
<dbReference type="PROSITE" id="PS51684">
    <property type="entry name" value="SAM_MT_TRM5_TYW2"/>
    <property type="match status" value="1"/>
</dbReference>
<evidence type="ECO:0000256" key="3">
    <source>
        <dbReference type="ARBA" id="ARBA00022603"/>
    </source>
</evidence>
<evidence type="ECO:0000313" key="14">
    <source>
        <dbReference type="Proteomes" id="UP001583172"/>
    </source>
</evidence>
<dbReference type="Gene3D" id="3.40.50.150">
    <property type="entry name" value="Vaccinia Virus protein VP39"/>
    <property type="match status" value="1"/>
</dbReference>
<keyword evidence="3 9" id="KW-0489">Methyltransferase</keyword>
<evidence type="ECO:0000256" key="4">
    <source>
        <dbReference type="ARBA" id="ARBA00022679"/>
    </source>
</evidence>
<evidence type="ECO:0000256" key="9">
    <source>
        <dbReference type="HAMAP-Rule" id="MF_03152"/>
    </source>
</evidence>
<keyword evidence="14" id="KW-1185">Reference proteome</keyword>
<dbReference type="InterPro" id="IPR056744">
    <property type="entry name" value="TRM5/TYW2-like_N"/>
</dbReference>
<comment type="subcellular location">
    <subcellularLocation>
        <location evidence="9">Mitochondrion matrix</location>
    </subcellularLocation>
    <subcellularLocation>
        <location evidence="9">Nucleus</location>
    </subcellularLocation>
    <subcellularLocation>
        <location evidence="9">Cytoplasm</location>
    </subcellularLocation>
    <text evidence="9">Predominantly in the mitochondria and in the nucleus.</text>
</comment>
<keyword evidence="2 9" id="KW-0963">Cytoplasm</keyword>
<dbReference type="Proteomes" id="UP001583172">
    <property type="component" value="Unassembled WGS sequence"/>
</dbReference>
<evidence type="ECO:0000256" key="6">
    <source>
        <dbReference type="ARBA" id="ARBA00022694"/>
    </source>
</evidence>